<reference evidence="2 3" key="1">
    <citation type="submission" date="2016-06" db="EMBL/GenBank/DDBJ databases">
        <title>The sequenced genome of the ice-adhering bacterium Marinomonas primoryensis, from Antarctica.</title>
        <authorList>
            <person name="Graham L."/>
            <person name="Vance T.D.R."/>
            <person name="Davies P.L."/>
        </authorList>
    </citation>
    <scope>NUCLEOTIDE SEQUENCE [LARGE SCALE GENOMIC DNA]</scope>
    <source>
        <strain evidence="2 3">AceL</strain>
    </source>
</reference>
<dbReference type="EMBL" id="CP016181">
    <property type="protein sequence ID" value="AWX99067.1"/>
    <property type="molecule type" value="Genomic_DNA"/>
</dbReference>
<evidence type="ECO:0000313" key="2">
    <source>
        <dbReference type="EMBL" id="AWX99067.1"/>
    </source>
</evidence>
<dbReference type="RefSeq" id="WP_112135536.1">
    <property type="nucleotide sequence ID" value="NZ_CP016181.1"/>
</dbReference>
<dbReference type="PANTHER" id="PTHR43190">
    <property type="entry name" value="N-ACETYL-D-GLUCOSAMINE KINASE"/>
    <property type="match status" value="1"/>
</dbReference>
<dbReference type="Proteomes" id="UP000249898">
    <property type="component" value="Chromosome"/>
</dbReference>
<dbReference type="GO" id="GO:0016301">
    <property type="term" value="F:kinase activity"/>
    <property type="evidence" value="ECO:0007669"/>
    <property type="project" value="UniProtKB-KW"/>
</dbReference>
<dbReference type="InterPro" id="IPR052519">
    <property type="entry name" value="Euk-type_GlcNAc_Kinase"/>
</dbReference>
<keyword evidence="2" id="KW-0418">Kinase</keyword>
<dbReference type="SUPFAM" id="SSF53067">
    <property type="entry name" value="Actin-like ATPase domain"/>
    <property type="match status" value="2"/>
</dbReference>
<dbReference type="Pfam" id="PF01869">
    <property type="entry name" value="BcrAD_BadFG"/>
    <property type="match status" value="1"/>
</dbReference>
<organism evidence="2 3">
    <name type="scientific">Marinomonas primoryensis</name>
    <dbReference type="NCBI Taxonomy" id="178399"/>
    <lineage>
        <taxon>Bacteria</taxon>
        <taxon>Pseudomonadati</taxon>
        <taxon>Pseudomonadota</taxon>
        <taxon>Gammaproteobacteria</taxon>
        <taxon>Oceanospirillales</taxon>
        <taxon>Oceanospirillaceae</taxon>
        <taxon>Marinomonas</taxon>
    </lineage>
</organism>
<accession>A0A2Z4PNA8</accession>
<feature type="domain" description="ATPase BadF/BadG/BcrA/BcrD type" evidence="1">
    <location>
        <begin position="6"/>
        <end position="280"/>
    </location>
</feature>
<protein>
    <submittedName>
        <fullName evidence="2">N-acetylglucosamine kinase</fullName>
    </submittedName>
</protein>
<dbReference type="CDD" id="cd24082">
    <property type="entry name" value="ASKHA_NBD_GspK-like"/>
    <property type="match status" value="1"/>
</dbReference>
<dbReference type="Gene3D" id="3.30.420.40">
    <property type="match status" value="2"/>
</dbReference>
<dbReference type="AlphaFoldDB" id="A0A2Z4PNA8"/>
<evidence type="ECO:0000313" key="3">
    <source>
        <dbReference type="Proteomes" id="UP000249898"/>
    </source>
</evidence>
<evidence type="ECO:0000259" key="1">
    <source>
        <dbReference type="Pfam" id="PF01869"/>
    </source>
</evidence>
<name>A0A2Z4PNA8_9GAMM</name>
<dbReference type="OrthoDB" id="9816014at2"/>
<dbReference type="PANTHER" id="PTHR43190:SF3">
    <property type="entry name" value="N-ACETYL-D-GLUCOSAMINE KINASE"/>
    <property type="match status" value="1"/>
</dbReference>
<gene>
    <name evidence="2" type="ORF">A8139_02925</name>
</gene>
<dbReference type="InterPro" id="IPR002731">
    <property type="entry name" value="ATPase_BadF"/>
</dbReference>
<sequence>MTGLYIGVDGGGTFCRARLVNGEGTVLGEAVAGSGNPRIGIEAAWQNITNACLEACHQGNIDPNDYSKITLGLGLAGANQPLEQELVIAQSSPFGRRYLLTDAHSACLGAFDGQDGALLILGTGSCGVFYQNERFHIVGGWGFPLSDQGSGARIGLSALEHSLAALDGISPTSPMTDSINAEFSLSPEEYVLFQNRQPLPKEYGAFAIQVFEFALQKDPVALKIVHEQVVWISQYLDCLIAKGAKQIVLAGGVSDVIKPYLPKHYLTYLCESKGDAMAGAILMAKEQIGRMAI</sequence>
<proteinExistence type="predicted"/>
<keyword evidence="2" id="KW-0808">Transferase</keyword>
<dbReference type="InterPro" id="IPR043129">
    <property type="entry name" value="ATPase_NBD"/>
</dbReference>